<evidence type="ECO:0000256" key="1">
    <source>
        <dbReference type="SAM" id="Phobius"/>
    </source>
</evidence>
<organism evidence="2 3">
    <name type="scientific">Mesorhabditis spiculigera</name>
    <dbReference type="NCBI Taxonomy" id="96644"/>
    <lineage>
        <taxon>Eukaryota</taxon>
        <taxon>Metazoa</taxon>
        <taxon>Ecdysozoa</taxon>
        <taxon>Nematoda</taxon>
        <taxon>Chromadorea</taxon>
        <taxon>Rhabditida</taxon>
        <taxon>Rhabditina</taxon>
        <taxon>Rhabditomorpha</taxon>
        <taxon>Rhabditoidea</taxon>
        <taxon>Rhabditidae</taxon>
        <taxon>Mesorhabditinae</taxon>
        <taxon>Mesorhabditis</taxon>
    </lineage>
</organism>
<keyword evidence="1" id="KW-1133">Transmembrane helix</keyword>
<evidence type="ECO:0000313" key="2">
    <source>
        <dbReference type="EMBL" id="CAJ0569818.1"/>
    </source>
</evidence>
<feature type="transmembrane region" description="Helical" evidence="1">
    <location>
        <begin position="39"/>
        <end position="60"/>
    </location>
</feature>
<keyword evidence="1" id="KW-0472">Membrane</keyword>
<feature type="non-terminal residue" evidence="2">
    <location>
        <position position="1"/>
    </location>
</feature>
<comment type="caution">
    <text evidence="2">The sequence shown here is derived from an EMBL/GenBank/DDBJ whole genome shotgun (WGS) entry which is preliminary data.</text>
</comment>
<feature type="transmembrane region" description="Helical" evidence="1">
    <location>
        <begin position="148"/>
        <end position="173"/>
    </location>
</feature>
<proteinExistence type="predicted"/>
<dbReference type="Proteomes" id="UP001177023">
    <property type="component" value="Unassembled WGS sequence"/>
</dbReference>
<dbReference type="EMBL" id="CATQJA010002139">
    <property type="protein sequence ID" value="CAJ0569818.1"/>
    <property type="molecule type" value="Genomic_DNA"/>
</dbReference>
<feature type="transmembrane region" description="Helical" evidence="1">
    <location>
        <begin position="72"/>
        <end position="91"/>
    </location>
</feature>
<keyword evidence="3" id="KW-1185">Reference proteome</keyword>
<accession>A0AA36CJ78</accession>
<feature type="transmembrane region" description="Helical" evidence="1">
    <location>
        <begin position="98"/>
        <end position="119"/>
    </location>
</feature>
<sequence length="201" mass="23414">MGFPIWLWHPKTHSYKSPVEAHNYRCCCSCCNSKCGFTFILIFWTIAALLNLAFLLLVLLTPEVYLTLFKSPQFYASVFSIICVVCGLCALKTKKPSWMQLFLICWTVLSIITWALWILEWTLGVETADARVAERRAKENKPQINTRAASWILLAPIIIFTLIIQIILTFLYISFYRFLRDRQLEKEQHEGTMMSVQANRY</sequence>
<evidence type="ECO:0000313" key="3">
    <source>
        <dbReference type="Proteomes" id="UP001177023"/>
    </source>
</evidence>
<reference evidence="2" key="1">
    <citation type="submission" date="2023-06" db="EMBL/GenBank/DDBJ databases">
        <authorList>
            <person name="Delattre M."/>
        </authorList>
    </citation>
    <scope>NUCLEOTIDE SEQUENCE</scope>
    <source>
        <strain evidence="2">AF72</strain>
    </source>
</reference>
<dbReference type="AlphaFoldDB" id="A0AA36CJ78"/>
<keyword evidence="1" id="KW-0812">Transmembrane</keyword>
<gene>
    <name evidence="2" type="ORF">MSPICULIGERA_LOCUS8277</name>
</gene>
<name>A0AA36CJ78_9BILA</name>
<protein>
    <submittedName>
        <fullName evidence="2">Uncharacterized protein</fullName>
    </submittedName>
</protein>